<dbReference type="Pfam" id="PF09335">
    <property type="entry name" value="VTT_dom"/>
    <property type="match status" value="1"/>
</dbReference>
<comment type="caution">
    <text evidence="9">The sequence shown here is derived from an EMBL/GenBank/DDBJ whole genome shotgun (WGS) entry which is preliminary data.</text>
</comment>
<accession>A0ABS4S7T7</accession>
<feature type="transmembrane region" description="Helical" evidence="7">
    <location>
        <begin position="12"/>
        <end position="41"/>
    </location>
</feature>
<evidence type="ECO:0000313" key="10">
    <source>
        <dbReference type="Proteomes" id="UP001519294"/>
    </source>
</evidence>
<evidence type="ECO:0000256" key="7">
    <source>
        <dbReference type="SAM" id="Phobius"/>
    </source>
</evidence>
<dbReference type="InterPro" id="IPR032816">
    <property type="entry name" value="VTT_dom"/>
</dbReference>
<dbReference type="EMBL" id="JAGIKX010000010">
    <property type="protein sequence ID" value="MBP2257547.1"/>
    <property type="molecule type" value="Genomic_DNA"/>
</dbReference>
<dbReference type="PANTHER" id="PTHR42709">
    <property type="entry name" value="ALKALINE PHOSPHATASE LIKE PROTEIN"/>
    <property type="match status" value="1"/>
</dbReference>
<evidence type="ECO:0000256" key="3">
    <source>
        <dbReference type="ARBA" id="ARBA00022475"/>
    </source>
</evidence>
<proteinExistence type="inferred from homology"/>
<evidence type="ECO:0000256" key="5">
    <source>
        <dbReference type="ARBA" id="ARBA00022989"/>
    </source>
</evidence>
<dbReference type="PANTHER" id="PTHR42709:SF6">
    <property type="entry name" value="UNDECAPRENYL PHOSPHATE TRANSPORTER A"/>
    <property type="match status" value="1"/>
</dbReference>
<comment type="similarity">
    <text evidence="2">Belongs to the DedA family.</text>
</comment>
<keyword evidence="10" id="KW-1185">Reference proteome</keyword>
<evidence type="ECO:0000256" key="4">
    <source>
        <dbReference type="ARBA" id="ARBA00022692"/>
    </source>
</evidence>
<gene>
    <name evidence="9" type="ORF">J2Z81_001495</name>
</gene>
<dbReference type="InterPro" id="IPR051311">
    <property type="entry name" value="DedA_domain"/>
</dbReference>
<feature type="domain" description="VTT" evidence="8">
    <location>
        <begin position="30"/>
        <end position="148"/>
    </location>
</feature>
<reference evidence="9 10" key="1">
    <citation type="submission" date="2021-03" db="EMBL/GenBank/DDBJ databases">
        <title>Genomic Encyclopedia of Type Strains, Phase IV (KMG-IV): sequencing the most valuable type-strain genomes for metagenomic binning, comparative biology and taxonomic classification.</title>
        <authorList>
            <person name="Goeker M."/>
        </authorList>
    </citation>
    <scope>NUCLEOTIDE SEQUENCE [LARGE SCALE GENOMIC DNA]</scope>
    <source>
        <strain evidence="9 10">DSM 25790</strain>
    </source>
</reference>
<keyword evidence="3" id="KW-1003">Cell membrane</keyword>
<feature type="transmembrane region" description="Helical" evidence="7">
    <location>
        <begin position="166"/>
        <end position="184"/>
    </location>
</feature>
<comment type="subcellular location">
    <subcellularLocation>
        <location evidence="1">Cell membrane</location>
        <topology evidence="1">Multi-pass membrane protein</topology>
    </subcellularLocation>
</comment>
<evidence type="ECO:0000313" key="9">
    <source>
        <dbReference type="EMBL" id="MBP2257547.1"/>
    </source>
</evidence>
<organism evidence="9 10">
    <name type="scientific">Virgibacillus alimentarius</name>
    <dbReference type="NCBI Taxonomy" id="698769"/>
    <lineage>
        <taxon>Bacteria</taxon>
        <taxon>Bacillati</taxon>
        <taxon>Bacillota</taxon>
        <taxon>Bacilli</taxon>
        <taxon>Bacillales</taxon>
        <taxon>Bacillaceae</taxon>
        <taxon>Virgibacillus</taxon>
    </lineage>
</organism>
<evidence type="ECO:0000259" key="8">
    <source>
        <dbReference type="Pfam" id="PF09335"/>
    </source>
</evidence>
<protein>
    <submittedName>
        <fullName evidence="9">Membrane protein DedA with SNARE-associated domain</fullName>
    </submittedName>
</protein>
<name>A0ABS4S7T7_9BACI</name>
<sequence>MIQAFLEWIKVIGLPGLFLVMFLEGSSLPFPGVVMVLTYGYLLSPGYLGTAILAVGMGIAYSIASLIPYFIAIKLEQFLPKRIKKGLKKGQSFFNRYGVWSIALSRPFGVGNYISYIAGMSNVNVFKYFILTFIGIYPWSYVMIILGDFFNGNYEAFKQFFQSYSMYIYGTVIILVIVIALFLYKKIKQRKGGNFKIRR</sequence>
<evidence type="ECO:0000256" key="1">
    <source>
        <dbReference type="ARBA" id="ARBA00004651"/>
    </source>
</evidence>
<dbReference type="Proteomes" id="UP001519294">
    <property type="component" value="Unassembled WGS sequence"/>
</dbReference>
<evidence type="ECO:0000256" key="6">
    <source>
        <dbReference type="ARBA" id="ARBA00023136"/>
    </source>
</evidence>
<evidence type="ECO:0000256" key="2">
    <source>
        <dbReference type="ARBA" id="ARBA00010792"/>
    </source>
</evidence>
<dbReference type="RefSeq" id="WP_029269531.1">
    <property type="nucleotide sequence ID" value="NZ_JAGIKX010000010.1"/>
</dbReference>
<keyword evidence="4 7" id="KW-0812">Transmembrane</keyword>
<keyword evidence="6 7" id="KW-0472">Membrane</keyword>
<keyword evidence="5 7" id="KW-1133">Transmembrane helix</keyword>
<feature type="transmembrane region" description="Helical" evidence="7">
    <location>
        <begin position="47"/>
        <end position="72"/>
    </location>
</feature>
<feature type="transmembrane region" description="Helical" evidence="7">
    <location>
        <begin position="125"/>
        <end position="146"/>
    </location>
</feature>